<dbReference type="EMBL" id="BAAAUG010000063">
    <property type="protein sequence ID" value="GAA3111150.1"/>
    <property type="molecule type" value="Genomic_DNA"/>
</dbReference>
<dbReference type="PANTHER" id="PTHR11592">
    <property type="entry name" value="GLUTATHIONE PEROXIDASE"/>
    <property type="match status" value="1"/>
</dbReference>
<evidence type="ECO:0000256" key="3">
    <source>
        <dbReference type="ARBA" id="ARBA00023002"/>
    </source>
</evidence>
<dbReference type="Proteomes" id="UP001501637">
    <property type="component" value="Unassembled WGS sequence"/>
</dbReference>
<name>A0ABP6MG10_9ACTN</name>
<dbReference type="PROSITE" id="PS00460">
    <property type="entry name" value="GLUTATHIONE_PEROXID_1"/>
    <property type="match status" value="1"/>
</dbReference>
<evidence type="ECO:0000256" key="2">
    <source>
        <dbReference type="ARBA" id="ARBA00022559"/>
    </source>
</evidence>
<comment type="caution">
    <text evidence="5">The sequence shown here is derived from an EMBL/GenBank/DDBJ whole genome shotgun (WGS) entry which is preliminary data.</text>
</comment>
<evidence type="ECO:0000313" key="5">
    <source>
        <dbReference type="EMBL" id="GAA3111150.1"/>
    </source>
</evidence>
<sequence>MHRMTVFDIAITDLNGRSDLLSRHRGHTLLVVNVASGCALANQYAGLEELAGSHRDDGLVVIGVPCNQFGEQEPGTSEQIAEFCSARQVTFPLTEKIAVNGADRHPLYAALTPFADPEGHTGDVRWNFEKFLVSSAGEPVGRFAPTVEPQDPELVSAIRARLR</sequence>
<dbReference type="CDD" id="cd00340">
    <property type="entry name" value="GSH_Peroxidase"/>
    <property type="match status" value="1"/>
</dbReference>
<keyword evidence="3 4" id="KW-0560">Oxidoreductase</keyword>
<dbReference type="InterPro" id="IPR036249">
    <property type="entry name" value="Thioredoxin-like_sf"/>
</dbReference>
<dbReference type="PANTHER" id="PTHR11592:SF40">
    <property type="entry name" value="THIOREDOXIN_GLUTATHIONE PEROXIDASE BTUE"/>
    <property type="match status" value="1"/>
</dbReference>
<dbReference type="PIRSF" id="PIRSF000303">
    <property type="entry name" value="Glutathion_perox"/>
    <property type="match status" value="1"/>
</dbReference>
<evidence type="ECO:0000313" key="6">
    <source>
        <dbReference type="Proteomes" id="UP001501637"/>
    </source>
</evidence>
<keyword evidence="6" id="KW-1185">Reference proteome</keyword>
<dbReference type="InterPro" id="IPR029759">
    <property type="entry name" value="GPX_AS"/>
</dbReference>
<dbReference type="PRINTS" id="PR01011">
    <property type="entry name" value="GLUTPROXDASE"/>
</dbReference>
<organism evidence="5 6">
    <name type="scientific">Streptomyces rectiviolaceus</name>
    <dbReference type="NCBI Taxonomy" id="332591"/>
    <lineage>
        <taxon>Bacteria</taxon>
        <taxon>Bacillati</taxon>
        <taxon>Actinomycetota</taxon>
        <taxon>Actinomycetes</taxon>
        <taxon>Kitasatosporales</taxon>
        <taxon>Streptomycetaceae</taxon>
        <taxon>Streptomyces</taxon>
    </lineage>
</organism>
<dbReference type="SUPFAM" id="SSF52833">
    <property type="entry name" value="Thioredoxin-like"/>
    <property type="match status" value="1"/>
</dbReference>
<keyword evidence="2 4" id="KW-0575">Peroxidase</keyword>
<reference evidence="6" key="1">
    <citation type="journal article" date="2019" name="Int. J. Syst. Evol. Microbiol.">
        <title>The Global Catalogue of Microorganisms (GCM) 10K type strain sequencing project: providing services to taxonomists for standard genome sequencing and annotation.</title>
        <authorList>
            <consortium name="The Broad Institute Genomics Platform"/>
            <consortium name="The Broad Institute Genome Sequencing Center for Infectious Disease"/>
            <person name="Wu L."/>
            <person name="Ma J."/>
        </authorList>
    </citation>
    <scope>NUCLEOTIDE SEQUENCE [LARGE SCALE GENOMIC DNA]</scope>
    <source>
        <strain evidence="6">JCM 9092</strain>
    </source>
</reference>
<dbReference type="Gene3D" id="3.40.30.10">
    <property type="entry name" value="Glutaredoxin"/>
    <property type="match status" value="1"/>
</dbReference>
<evidence type="ECO:0000256" key="4">
    <source>
        <dbReference type="RuleBase" id="RU000499"/>
    </source>
</evidence>
<evidence type="ECO:0000256" key="1">
    <source>
        <dbReference type="ARBA" id="ARBA00006926"/>
    </source>
</evidence>
<protein>
    <recommendedName>
        <fullName evidence="4">Glutathione peroxidase</fullName>
    </recommendedName>
</protein>
<accession>A0ABP6MG10</accession>
<comment type="similarity">
    <text evidence="1 4">Belongs to the glutathione peroxidase family.</text>
</comment>
<dbReference type="Pfam" id="PF00255">
    <property type="entry name" value="GSHPx"/>
    <property type="match status" value="1"/>
</dbReference>
<dbReference type="GO" id="GO:0004601">
    <property type="term" value="F:peroxidase activity"/>
    <property type="evidence" value="ECO:0007669"/>
    <property type="project" value="UniProtKB-KW"/>
</dbReference>
<gene>
    <name evidence="5" type="ORF">GCM10010449_36870</name>
</gene>
<proteinExistence type="inferred from homology"/>
<dbReference type="InterPro" id="IPR000889">
    <property type="entry name" value="Glutathione_peroxidase"/>
</dbReference>
<dbReference type="PROSITE" id="PS51355">
    <property type="entry name" value="GLUTATHIONE_PEROXID_3"/>
    <property type="match status" value="1"/>
</dbReference>